<gene>
    <name evidence="4" type="ORF">QJS10_CPB13g01163</name>
</gene>
<evidence type="ECO:0000256" key="2">
    <source>
        <dbReference type="SAM" id="MobiDB-lite"/>
    </source>
</evidence>
<protein>
    <recommendedName>
        <fullName evidence="3">Glabrous enhancer-binding protein-like DBD domain-containing protein</fullName>
    </recommendedName>
</protein>
<dbReference type="Proteomes" id="UP001180020">
    <property type="component" value="Unassembled WGS sequence"/>
</dbReference>
<comment type="similarity">
    <text evidence="1">Belongs to the GeBP family.</text>
</comment>
<reference evidence="4" key="1">
    <citation type="journal article" date="2023" name="Nat. Commun.">
        <title>Diploid and tetraploid genomes of Acorus and the evolution of monocots.</title>
        <authorList>
            <person name="Ma L."/>
            <person name="Liu K.W."/>
            <person name="Li Z."/>
            <person name="Hsiao Y.Y."/>
            <person name="Qi Y."/>
            <person name="Fu T."/>
            <person name="Tang G.D."/>
            <person name="Zhang D."/>
            <person name="Sun W.H."/>
            <person name="Liu D.K."/>
            <person name="Li Y."/>
            <person name="Chen G.Z."/>
            <person name="Liu X.D."/>
            <person name="Liao X.Y."/>
            <person name="Jiang Y.T."/>
            <person name="Yu X."/>
            <person name="Hao Y."/>
            <person name="Huang J."/>
            <person name="Zhao X.W."/>
            <person name="Ke S."/>
            <person name="Chen Y.Y."/>
            <person name="Wu W.L."/>
            <person name="Hsu J.L."/>
            <person name="Lin Y.F."/>
            <person name="Huang M.D."/>
            <person name="Li C.Y."/>
            <person name="Huang L."/>
            <person name="Wang Z.W."/>
            <person name="Zhao X."/>
            <person name="Zhong W.Y."/>
            <person name="Peng D.H."/>
            <person name="Ahmad S."/>
            <person name="Lan S."/>
            <person name="Zhang J.S."/>
            <person name="Tsai W.C."/>
            <person name="Van de Peer Y."/>
            <person name="Liu Z.J."/>
        </authorList>
    </citation>
    <scope>NUCLEOTIDE SEQUENCE</scope>
    <source>
        <strain evidence="4">CP</strain>
    </source>
</reference>
<evidence type="ECO:0000313" key="4">
    <source>
        <dbReference type="EMBL" id="KAK1301250.1"/>
    </source>
</evidence>
<feature type="domain" description="Glabrous enhancer-binding protein-like DBD" evidence="3">
    <location>
        <begin position="98"/>
        <end position="164"/>
    </location>
</feature>
<organism evidence="4 5">
    <name type="scientific">Acorus calamus</name>
    <name type="common">Sweet flag</name>
    <dbReference type="NCBI Taxonomy" id="4465"/>
    <lineage>
        <taxon>Eukaryota</taxon>
        <taxon>Viridiplantae</taxon>
        <taxon>Streptophyta</taxon>
        <taxon>Embryophyta</taxon>
        <taxon>Tracheophyta</taxon>
        <taxon>Spermatophyta</taxon>
        <taxon>Magnoliopsida</taxon>
        <taxon>Liliopsida</taxon>
        <taxon>Acoraceae</taxon>
        <taxon>Acorus</taxon>
    </lineage>
</organism>
<evidence type="ECO:0000259" key="3">
    <source>
        <dbReference type="Pfam" id="PF04504"/>
    </source>
</evidence>
<reference evidence="4" key="2">
    <citation type="submission" date="2023-06" db="EMBL/GenBank/DDBJ databases">
        <authorList>
            <person name="Ma L."/>
            <person name="Liu K.-W."/>
            <person name="Li Z."/>
            <person name="Hsiao Y.-Y."/>
            <person name="Qi Y."/>
            <person name="Fu T."/>
            <person name="Tang G."/>
            <person name="Zhang D."/>
            <person name="Sun W.-H."/>
            <person name="Liu D.-K."/>
            <person name="Li Y."/>
            <person name="Chen G.-Z."/>
            <person name="Liu X.-D."/>
            <person name="Liao X.-Y."/>
            <person name="Jiang Y.-T."/>
            <person name="Yu X."/>
            <person name="Hao Y."/>
            <person name="Huang J."/>
            <person name="Zhao X.-W."/>
            <person name="Ke S."/>
            <person name="Chen Y.-Y."/>
            <person name="Wu W.-L."/>
            <person name="Hsu J.-L."/>
            <person name="Lin Y.-F."/>
            <person name="Huang M.-D."/>
            <person name="Li C.-Y."/>
            <person name="Huang L."/>
            <person name="Wang Z.-W."/>
            <person name="Zhao X."/>
            <person name="Zhong W.-Y."/>
            <person name="Peng D.-H."/>
            <person name="Ahmad S."/>
            <person name="Lan S."/>
            <person name="Zhang J.-S."/>
            <person name="Tsai W.-C."/>
            <person name="Van De Peer Y."/>
            <person name="Liu Z.-J."/>
        </authorList>
    </citation>
    <scope>NUCLEOTIDE SEQUENCE</scope>
    <source>
        <strain evidence="4">CP</strain>
        <tissue evidence="4">Leaves</tissue>
    </source>
</reference>
<dbReference type="Pfam" id="PF04504">
    <property type="entry name" value="GeBP-like_DBD"/>
    <property type="match status" value="1"/>
</dbReference>
<comment type="caution">
    <text evidence="4">The sequence shown here is derived from an EMBL/GenBank/DDBJ whole genome shotgun (WGS) entry which is preliminary data.</text>
</comment>
<dbReference type="GO" id="GO:0005634">
    <property type="term" value="C:nucleus"/>
    <property type="evidence" value="ECO:0007669"/>
    <property type="project" value="TreeGrafter"/>
</dbReference>
<dbReference type="PANTHER" id="PTHR31662:SF33">
    <property type="entry name" value="DNA-BINDING STOREKEEPER PROTEIN TRANSCRIPTIONAL REGULATOR-LIKE PROTEIN"/>
    <property type="match status" value="1"/>
</dbReference>
<dbReference type="InterPro" id="IPR007592">
    <property type="entry name" value="GEBP"/>
</dbReference>
<dbReference type="InterPro" id="IPR053932">
    <property type="entry name" value="GeBP-like_DBD"/>
</dbReference>
<dbReference type="EMBL" id="JAUJYO010000013">
    <property type="protein sequence ID" value="KAK1301250.1"/>
    <property type="molecule type" value="Genomic_DNA"/>
</dbReference>
<evidence type="ECO:0000256" key="1">
    <source>
        <dbReference type="ARBA" id="ARBA00010820"/>
    </source>
</evidence>
<feature type="region of interest" description="Disordered" evidence="2">
    <location>
        <begin position="1"/>
        <end position="88"/>
    </location>
</feature>
<proteinExistence type="inferred from homology"/>
<dbReference type="PANTHER" id="PTHR31662">
    <property type="entry name" value="BNAANNG10740D PROTEIN-RELATED"/>
    <property type="match status" value="1"/>
</dbReference>
<feature type="compositionally biased region" description="Low complexity" evidence="2">
    <location>
        <begin position="1"/>
        <end position="21"/>
    </location>
</feature>
<accession>A0AAV9DJW4</accession>
<keyword evidence="5" id="KW-1185">Reference proteome</keyword>
<name>A0AAV9DJW4_ACOCL</name>
<dbReference type="AlphaFoldDB" id="A0AAV9DJW4"/>
<dbReference type="GO" id="GO:0006355">
    <property type="term" value="P:regulation of DNA-templated transcription"/>
    <property type="evidence" value="ECO:0007669"/>
    <property type="project" value="InterPro"/>
</dbReference>
<feature type="compositionally biased region" description="Pro residues" evidence="2">
    <location>
        <begin position="22"/>
        <end position="34"/>
    </location>
</feature>
<evidence type="ECO:0000313" key="5">
    <source>
        <dbReference type="Proteomes" id="UP001180020"/>
    </source>
</evidence>
<sequence length="292" mass="32678">MSKPQDSSSSSTSSSETSSQSPLPPLPLPKPAPPLTSDSSSADDSDDEKEGSQPVRVQDPGPSVPSKKRVHGDENGKDEAKKLKVPVEKKSSQTPLFIRVFTEEDEVALMRGLVDFCAKKGVNAVSVVKNKELFESFHASVGRLLHVNVTGKQMKNKIRRMKGRRVKDPALSDMWGRLWMDEKVETVYENGNGVRDVKMVPEEGAEIPPFLDVSVEVCCRDGKTMLGEGVFRRNLALLGKEEVAYLEKKWMKLWELDVKLSQKRNELEMRKNKLINIELRMISEALTRSANQ</sequence>
<feature type="compositionally biased region" description="Basic and acidic residues" evidence="2">
    <location>
        <begin position="71"/>
        <end position="88"/>
    </location>
</feature>